<protein>
    <submittedName>
        <fullName evidence="6">Calmodulin-like protein 86 transcription variant 2</fullName>
    </submittedName>
</protein>
<dbReference type="InterPro" id="IPR011992">
    <property type="entry name" value="EF-hand-dom_pair"/>
</dbReference>
<evidence type="ECO:0000313" key="6">
    <source>
        <dbReference type="EMBL" id="QHQ96739.1"/>
    </source>
</evidence>
<feature type="domain" description="EF-hand" evidence="5">
    <location>
        <begin position="17"/>
        <end position="52"/>
    </location>
</feature>
<sequence length="163" mass="18085">MTSNSISESTKPNIYPQDKDELQKVFNRFDANGDGKISSSELADVLRALGSESSPEEMSRVMKEIDTDDDGYINLEEFAQFCKSGSNVDAGELNDAFQLYDGDKNGLISAVELHQVLKQLGEKCSVHDCQKMIGSFDSDGDGNISFDEFKEMMTKSSSKQRQQ</sequence>
<dbReference type="InterPro" id="IPR002048">
    <property type="entry name" value="EF_hand_dom"/>
</dbReference>
<keyword evidence="2" id="KW-0479">Metal-binding</keyword>
<dbReference type="EMBL" id="MN540577">
    <property type="protein sequence ID" value="QHQ96739.1"/>
    <property type="molecule type" value="mRNA"/>
</dbReference>
<dbReference type="SMART" id="SM00054">
    <property type="entry name" value="EFh"/>
    <property type="match status" value="4"/>
</dbReference>
<proteinExistence type="evidence at transcript level"/>
<name>A0A6B9WA59_9ROSI</name>
<feature type="domain" description="EF-hand" evidence="5">
    <location>
        <begin position="88"/>
        <end position="123"/>
    </location>
</feature>
<dbReference type="InterPro" id="IPR039647">
    <property type="entry name" value="EF_hand_pair_protein_CML-like"/>
</dbReference>
<dbReference type="PROSITE" id="PS50222">
    <property type="entry name" value="EF_HAND_2"/>
    <property type="match status" value="4"/>
</dbReference>
<evidence type="ECO:0000259" key="5">
    <source>
        <dbReference type="PROSITE" id="PS50222"/>
    </source>
</evidence>
<dbReference type="FunFam" id="1.10.238.10:FF:000275">
    <property type="entry name" value="Probable calcium-binding protein CML27"/>
    <property type="match status" value="1"/>
</dbReference>
<dbReference type="AlphaFoldDB" id="A0A6B9WA59"/>
<gene>
    <name evidence="6" type="primary">CML86l</name>
</gene>
<dbReference type="FunFam" id="1.10.238.10:FF:000089">
    <property type="entry name" value="calmodulin-like protein 3"/>
    <property type="match status" value="1"/>
</dbReference>
<evidence type="ECO:0000256" key="2">
    <source>
        <dbReference type="ARBA" id="ARBA00022723"/>
    </source>
</evidence>
<comment type="function">
    <text evidence="1">Potential calcium sensor.</text>
</comment>
<organism evidence="6">
    <name type="scientific">Vitis amurensis</name>
    <dbReference type="NCBI Taxonomy" id="103351"/>
    <lineage>
        <taxon>Eukaryota</taxon>
        <taxon>Viridiplantae</taxon>
        <taxon>Streptophyta</taxon>
        <taxon>Embryophyta</taxon>
        <taxon>Tracheophyta</taxon>
        <taxon>Spermatophyta</taxon>
        <taxon>Magnoliopsida</taxon>
        <taxon>eudicotyledons</taxon>
        <taxon>Gunneridae</taxon>
        <taxon>Pentapetalae</taxon>
        <taxon>rosids</taxon>
        <taxon>Vitales</taxon>
        <taxon>Vitaceae</taxon>
        <taxon>Viteae</taxon>
        <taxon>Vitis</taxon>
    </lineage>
</organism>
<dbReference type="Gene3D" id="1.10.238.10">
    <property type="entry name" value="EF-hand"/>
    <property type="match status" value="2"/>
</dbReference>
<keyword evidence="3" id="KW-0677">Repeat</keyword>
<dbReference type="InterPro" id="IPR018247">
    <property type="entry name" value="EF_Hand_1_Ca_BS"/>
</dbReference>
<dbReference type="GO" id="GO:0005509">
    <property type="term" value="F:calcium ion binding"/>
    <property type="evidence" value="ECO:0007669"/>
    <property type="project" value="InterPro"/>
</dbReference>
<keyword evidence="4" id="KW-0106">Calcium</keyword>
<dbReference type="PROSITE" id="PS00018">
    <property type="entry name" value="EF_HAND_1"/>
    <property type="match status" value="3"/>
</dbReference>
<feature type="domain" description="EF-hand" evidence="5">
    <location>
        <begin position="53"/>
        <end position="87"/>
    </location>
</feature>
<reference evidence="6" key="1">
    <citation type="submission" date="2019-10" db="EMBL/GenBank/DDBJ databases">
        <authorList>
            <person name="Kiselev K.V."/>
            <person name="Dubrovina A.S."/>
        </authorList>
    </citation>
    <scope>NUCLEOTIDE SEQUENCE</scope>
    <source>
        <tissue evidence="6">Leaf</tissue>
    </source>
</reference>
<accession>A0A6B9WA59</accession>
<dbReference type="PANTHER" id="PTHR10891">
    <property type="entry name" value="EF-HAND CALCIUM-BINDING DOMAIN CONTAINING PROTEIN"/>
    <property type="match status" value="1"/>
</dbReference>
<evidence type="ECO:0000256" key="3">
    <source>
        <dbReference type="ARBA" id="ARBA00022737"/>
    </source>
</evidence>
<evidence type="ECO:0000256" key="1">
    <source>
        <dbReference type="ARBA" id="ARBA00003291"/>
    </source>
</evidence>
<dbReference type="GO" id="GO:0005737">
    <property type="term" value="C:cytoplasm"/>
    <property type="evidence" value="ECO:0007669"/>
    <property type="project" value="UniProtKB-ARBA"/>
</dbReference>
<dbReference type="Pfam" id="PF13499">
    <property type="entry name" value="EF-hand_7"/>
    <property type="match status" value="2"/>
</dbReference>
<dbReference type="SUPFAM" id="SSF47473">
    <property type="entry name" value="EF-hand"/>
    <property type="match status" value="1"/>
</dbReference>
<feature type="domain" description="EF-hand" evidence="5">
    <location>
        <begin position="124"/>
        <end position="159"/>
    </location>
</feature>
<evidence type="ECO:0000256" key="4">
    <source>
        <dbReference type="ARBA" id="ARBA00022837"/>
    </source>
</evidence>